<dbReference type="eggNOG" id="ENOG502S73V">
    <property type="taxonomic scope" value="Eukaryota"/>
</dbReference>
<name>W3WIA5_PESFW</name>
<dbReference type="SMART" id="SM00886">
    <property type="entry name" value="Dabb"/>
    <property type="match status" value="1"/>
</dbReference>
<dbReference type="EMBL" id="KI912121">
    <property type="protein sequence ID" value="ETS73618.1"/>
    <property type="molecule type" value="Genomic_DNA"/>
</dbReference>
<dbReference type="AlphaFoldDB" id="W3WIA5"/>
<gene>
    <name evidence="3" type="ORF">PFICI_14564</name>
</gene>
<keyword evidence="4" id="KW-1185">Reference proteome</keyword>
<dbReference type="InParanoid" id="W3WIA5"/>
<dbReference type="InterPro" id="IPR013097">
    <property type="entry name" value="Dabb"/>
</dbReference>
<dbReference type="InterPro" id="IPR044662">
    <property type="entry name" value="HS1/DABB1-like"/>
</dbReference>
<dbReference type="PROSITE" id="PS51502">
    <property type="entry name" value="S_R_A_B_BARREL"/>
    <property type="match status" value="1"/>
</dbReference>
<evidence type="ECO:0000259" key="2">
    <source>
        <dbReference type="PROSITE" id="PS51502"/>
    </source>
</evidence>
<dbReference type="HOGENOM" id="CLU_080664_2_1_1"/>
<dbReference type="OMA" id="FEWKPTA"/>
<dbReference type="PANTHER" id="PTHR33178:SF10">
    <property type="entry name" value="STRESS-RESPONSE A_B BARREL DOMAIN-CONTAINING PROTEIN"/>
    <property type="match status" value="1"/>
</dbReference>
<dbReference type="InterPro" id="IPR011008">
    <property type="entry name" value="Dimeric_a/b-barrel"/>
</dbReference>
<comment type="subunit">
    <text evidence="1">Homodimer.</text>
</comment>
<reference evidence="4" key="1">
    <citation type="journal article" date="2015" name="BMC Genomics">
        <title>Genomic and transcriptomic analysis of the endophytic fungus Pestalotiopsis fici reveals its lifestyle and high potential for synthesis of natural products.</title>
        <authorList>
            <person name="Wang X."/>
            <person name="Zhang X."/>
            <person name="Liu L."/>
            <person name="Xiang M."/>
            <person name="Wang W."/>
            <person name="Sun X."/>
            <person name="Che Y."/>
            <person name="Guo L."/>
            <person name="Liu G."/>
            <person name="Guo L."/>
            <person name="Wang C."/>
            <person name="Yin W.B."/>
            <person name="Stadler M."/>
            <person name="Zhang X."/>
            <person name="Liu X."/>
        </authorList>
    </citation>
    <scope>NUCLEOTIDE SEQUENCE [LARGE SCALE GENOMIC DNA]</scope>
    <source>
        <strain evidence="4">W106-1 / CGMCC3.15140</strain>
    </source>
</reference>
<dbReference type="Gene3D" id="3.30.70.100">
    <property type="match status" value="1"/>
</dbReference>
<evidence type="ECO:0000313" key="4">
    <source>
        <dbReference type="Proteomes" id="UP000030651"/>
    </source>
</evidence>
<dbReference type="GeneID" id="19279577"/>
<dbReference type="SUPFAM" id="SSF54909">
    <property type="entry name" value="Dimeric alpha+beta barrel"/>
    <property type="match status" value="1"/>
</dbReference>
<proteinExistence type="predicted"/>
<accession>W3WIA5</accession>
<sequence length="144" mass="15957">MAIYHIVLFKFKSLVPLDEVKAVSLFAFLFPLAKAQSHLTVEAVGNSAYVISDSKQACNRMLALKTNCKHPETKQEYVKTSIGGINNSPENIANGFTHAFISQFDNEDDRAYYLSEDPAHLGFVKSIGEIVDLVQVIDFTPGVF</sequence>
<protein>
    <recommendedName>
        <fullName evidence="2">Stress-response A/B barrel domain-containing protein</fullName>
    </recommendedName>
</protein>
<evidence type="ECO:0000256" key="1">
    <source>
        <dbReference type="ARBA" id="ARBA00011738"/>
    </source>
</evidence>
<dbReference type="Pfam" id="PF07876">
    <property type="entry name" value="Dabb"/>
    <property type="match status" value="1"/>
</dbReference>
<dbReference type="PANTHER" id="PTHR33178">
    <property type="match status" value="1"/>
</dbReference>
<dbReference type="Proteomes" id="UP000030651">
    <property type="component" value="Unassembled WGS sequence"/>
</dbReference>
<dbReference type="OrthoDB" id="1601230at2759"/>
<organism evidence="3 4">
    <name type="scientific">Pestalotiopsis fici (strain W106-1 / CGMCC3.15140)</name>
    <dbReference type="NCBI Taxonomy" id="1229662"/>
    <lineage>
        <taxon>Eukaryota</taxon>
        <taxon>Fungi</taxon>
        <taxon>Dikarya</taxon>
        <taxon>Ascomycota</taxon>
        <taxon>Pezizomycotina</taxon>
        <taxon>Sordariomycetes</taxon>
        <taxon>Xylariomycetidae</taxon>
        <taxon>Amphisphaeriales</taxon>
        <taxon>Sporocadaceae</taxon>
        <taxon>Pestalotiopsis</taxon>
    </lineage>
</organism>
<dbReference type="RefSeq" id="XP_007841336.1">
    <property type="nucleotide sequence ID" value="XM_007843145.1"/>
</dbReference>
<evidence type="ECO:0000313" key="3">
    <source>
        <dbReference type="EMBL" id="ETS73618.1"/>
    </source>
</evidence>
<feature type="domain" description="Stress-response A/B barrel" evidence="2">
    <location>
        <begin position="3"/>
        <end position="139"/>
    </location>
</feature>
<dbReference type="KEGG" id="pfy:PFICI_14564"/>